<evidence type="ECO:0000256" key="3">
    <source>
        <dbReference type="ARBA" id="ARBA00023004"/>
    </source>
</evidence>
<dbReference type="Pfam" id="PF09360">
    <property type="entry name" value="zf-CDGSH"/>
    <property type="match status" value="1"/>
</dbReference>
<comment type="caution">
    <text evidence="6">The sequence shown here is derived from an EMBL/GenBank/DDBJ whole genome shotgun (WGS) entry which is preliminary data.</text>
</comment>
<dbReference type="GO" id="GO:0005737">
    <property type="term" value="C:cytoplasm"/>
    <property type="evidence" value="ECO:0007669"/>
    <property type="project" value="UniProtKB-ARBA"/>
</dbReference>
<evidence type="ECO:0000259" key="5">
    <source>
        <dbReference type="SMART" id="SM00704"/>
    </source>
</evidence>
<dbReference type="Gene3D" id="3.40.5.90">
    <property type="entry name" value="CDGSH iron-sulfur domain, mitoNEET-type"/>
    <property type="match status" value="1"/>
</dbReference>
<dbReference type="GO" id="GO:0051537">
    <property type="term" value="F:2 iron, 2 sulfur cluster binding"/>
    <property type="evidence" value="ECO:0007669"/>
    <property type="project" value="UniProtKB-KW"/>
</dbReference>
<evidence type="ECO:0000256" key="1">
    <source>
        <dbReference type="ARBA" id="ARBA00022714"/>
    </source>
</evidence>
<accession>A0A2W2BAA1</accession>
<dbReference type="SMART" id="SM00704">
    <property type="entry name" value="ZnF_CDGSH"/>
    <property type="match status" value="1"/>
</dbReference>
<evidence type="ECO:0000256" key="4">
    <source>
        <dbReference type="ARBA" id="ARBA00023014"/>
    </source>
</evidence>
<dbReference type="InterPro" id="IPR042216">
    <property type="entry name" value="MitoNEET_CISD"/>
</dbReference>
<evidence type="ECO:0000313" key="7">
    <source>
        <dbReference type="Proteomes" id="UP000248745"/>
    </source>
</evidence>
<dbReference type="Pfam" id="PF06902">
    <property type="entry name" value="Fer4_19"/>
    <property type="match status" value="1"/>
</dbReference>
<keyword evidence="1" id="KW-0001">2Fe-2S</keyword>
<dbReference type="GO" id="GO:0046872">
    <property type="term" value="F:metal ion binding"/>
    <property type="evidence" value="ECO:0007669"/>
    <property type="project" value="UniProtKB-KW"/>
</dbReference>
<dbReference type="InterPro" id="IPR010693">
    <property type="entry name" value="Divergent_4Fe-4S_mono-cluster"/>
</dbReference>
<gene>
    <name evidence="6" type="ORF">DN068_10450</name>
</gene>
<feature type="domain" description="Iron-binding zinc finger CDGSH type" evidence="5">
    <location>
        <begin position="106"/>
        <end position="144"/>
    </location>
</feature>
<proteinExistence type="predicted"/>
<dbReference type="InterPro" id="IPR018967">
    <property type="entry name" value="FeS-contain_CDGSH-typ"/>
</dbReference>
<dbReference type="AlphaFoldDB" id="A0A2W2BAA1"/>
<dbReference type="OrthoDB" id="9795032at2"/>
<keyword evidence="4" id="KW-0411">Iron-sulfur</keyword>
<reference evidence="6 7" key="1">
    <citation type="submission" date="2018-06" db="EMBL/GenBank/DDBJ databases">
        <title>Mucibacter soli gen. nov., sp. nov., a new member of the family Chitinophagaceae producing mucin.</title>
        <authorList>
            <person name="Kim M.-K."/>
            <person name="Park S."/>
            <person name="Kim T.-S."/>
            <person name="Joung Y."/>
            <person name="Han J.-H."/>
            <person name="Kim S.B."/>
        </authorList>
    </citation>
    <scope>NUCLEOTIDE SEQUENCE [LARGE SCALE GENOMIC DNA]</scope>
    <source>
        <strain evidence="6 7">R1-15</strain>
    </source>
</reference>
<protein>
    <recommendedName>
        <fullName evidence="5">Iron-binding zinc finger CDGSH type domain-containing protein</fullName>
    </recommendedName>
</protein>
<keyword evidence="2" id="KW-0479">Metal-binding</keyword>
<keyword evidence="3" id="KW-0408">Iron</keyword>
<dbReference type="EMBL" id="QKTW01000016">
    <property type="protein sequence ID" value="PZF72827.1"/>
    <property type="molecule type" value="Genomic_DNA"/>
</dbReference>
<dbReference type="Proteomes" id="UP000248745">
    <property type="component" value="Unassembled WGS sequence"/>
</dbReference>
<sequence>MDLNNIEKRYSNDDITVIWQPGKCIHSTICWRGLSTVFDPRKKPWVTISGAESEAIMKQVDRCPSGALSYIMNETKGQAEHVETEVDTIVETMKNGPLMVYGNITVRDHKGHEEKKNRVTAFCRCGQSHNKPFCDGSHVRVGFKDDL</sequence>
<keyword evidence="7" id="KW-1185">Reference proteome</keyword>
<evidence type="ECO:0000313" key="6">
    <source>
        <dbReference type="EMBL" id="PZF72827.1"/>
    </source>
</evidence>
<dbReference type="RefSeq" id="WP_110998861.1">
    <property type="nucleotide sequence ID" value="NZ_QKTW01000016.1"/>
</dbReference>
<organism evidence="6 7">
    <name type="scientific">Taibaiella soli</name>
    <dbReference type="NCBI Taxonomy" id="1649169"/>
    <lineage>
        <taxon>Bacteria</taxon>
        <taxon>Pseudomonadati</taxon>
        <taxon>Bacteroidota</taxon>
        <taxon>Chitinophagia</taxon>
        <taxon>Chitinophagales</taxon>
        <taxon>Chitinophagaceae</taxon>
        <taxon>Taibaiella</taxon>
    </lineage>
</organism>
<name>A0A2W2BAA1_9BACT</name>
<evidence type="ECO:0000256" key="2">
    <source>
        <dbReference type="ARBA" id="ARBA00022723"/>
    </source>
</evidence>